<dbReference type="AlphaFoldDB" id="A0A1G4BNZ1"/>
<evidence type="ECO:0000256" key="1">
    <source>
        <dbReference type="SAM" id="MobiDB-lite"/>
    </source>
</evidence>
<evidence type="ECO:0000313" key="3">
    <source>
        <dbReference type="Proteomes" id="UP000176998"/>
    </source>
</evidence>
<name>A0A1G4BNZ1_9PEZI</name>
<keyword evidence="3" id="KW-1185">Reference proteome</keyword>
<comment type="caution">
    <text evidence="2">The sequence shown here is derived from an EMBL/GenBank/DDBJ whole genome shotgun (WGS) entry which is preliminary data.</text>
</comment>
<organism evidence="2 3">
    <name type="scientific">Colletotrichum orchidophilum</name>
    <dbReference type="NCBI Taxonomy" id="1209926"/>
    <lineage>
        <taxon>Eukaryota</taxon>
        <taxon>Fungi</taxon>
        <taxon>Dikarya</taxon>
        <taxon>Ascomycota</taxon>
        <taxon>Pezizomycotina</taxon>
        <taxon>Sordariomycetes</taxon>
        <taxon>Hypocreomycetidae</taxon>
        <taxon>Glomerellales</taxon>
        <taxon>Glomerellaceae</taxon>
        <taxon>Colletotrichum</taxon>
    </lineage>
</organism>
<protein>
    <submittedName>
        <fullName evidence="2">Uncharacterized protein</fullName>
    </submittedName>
</protein>
<evidence type="ECO:0000313" key="2">
    <source>
        <dbReference type="EMBL" id="OHF03169.1"/>
    </source>
</evidence>
<sequence length="122" mass="13383">MALNLPQQPHLLLTLSPKAAVPAQIVPSSQHSHLNRLNRLIQRDKPTGGKTKGTRNQEDAAHIPMIAVTRDDTTATATTCYNRHVDGGPHLALELEATWNVPDERFELALREPEVGEITPNG</sequence>
<proteinExistence type="predicted"/>
<dbReference type="RefSeq" id="XP_022480306.1">
    <property type="nucleotide sequence ID" value="XM_022613207.1"/>
</dbReference>
<dbReference type="EMBL" id="MJBS01000008">
    <property type="protein sequence ID" value="OHF03169.1"/>
    <property type="molecule type" value="Genomic_DNA"/>
</dbReference>
<dbReference type="Proteomes" id="UP000176998">
    <property type="component" value="Unassembled WGS sequence"/>
</dbReference>
<accession>A0A1G4BNZ1</accession>
<dbReference type="GeneID" id="34554717"/>
<feature type="region of interest" description="Disordered" evidence="1">
    <location>
        <begin position="39"/>
        <end position="61"/>
    </location>
</feature>
<gene>
    <name evidence="2" type="ORF">CORC01_01553</name>
</gene>
<reference evidence="2 3" key="1">
    <citation type="submission" date="2016-09" db="EMBL/GenBank/DDBJ databases">
        <authorList>
            <person name="Capua I."/>
            <person name="De Benedictis P."/>
            <person name="Joannis T."/>
            <person name="Lombin L.H."/>
            <person name="Cattoli G."/>
        </authorList>
    </citation>
    <scope>NUCLEOTIDE SEQUENCE [LARGE SCALE GENOMIC DNA]</scope>
    <source>
        <strain evidence="2 3">IMI 309357</strain>
    </source>
</reference>